<dbReference type="InterPro" id="IPR000551">
    <property type="entry name" value="MerR-type_HTH_dom"/>
</dbReference>
<dbReference type="InterPro" id="IPR009061">
    <property type="entry name" value="DNA-bd_dom_put_sf"/>
</dbReference>
<evidence type="ECO:0000256" key="2">
    <source>
        <dbReference type="ARBA" id="ARBA00023015"/>
    </source>
</evidence>
<dbReference type="PROSITE" id="PS50937">
    <property type="entry name" value="HTH_MERR_2"/>
    <property type="match status" value="1"/>
</dbReference>
<keyword evidence="4" id="KW-0804">Transcription</keyword>
<keyword evidence="8" id="KW-1185">Reference proteome</keyword>
<gene>
    <name evidence="7" type="ORF">Q8A64_14945</name>
</gene>
<dbReference type="CDD" id="cd01104">
    <property type="entry name" value="HTH_MlrA-CarA"/>
    <property type="match status" value="1"/>
</dbReference>
<sequence length="321" mass="35010">MKNTKISKEETVQNKGGTPSYRSGVAARMAGLPVETLRVWERRYGLSETERSSHGQRLYSAEQIERLRLLKKLVDQGHPIGLIAVLSIEQLQELSGTHNDSSSAGPVRVALVGPSLKERLAAGGHDSLQLDVRCSFIKLEHAMSVLPEAGAEVLVVEMSELDDTAIPLIIQARDAAQAQAVVVLYRFGSSATIRQLRTHGCLVARVPTDPAELVMLCRTALVGQRVAFRNEPVAEPIPPRFDVESLTTFATASNKVGCECPRHLAEILLMVGSFERYSAQCASKNPEDALLHQELGHAAGKARSVLEEAMERLVRAEGLKH</sequence>
<accession>A0ABU1BUF0</accession>
<evidence type="ECO:0000256" key="4">
    <source>
        <dbReference type="ARBA" id="ARBA00023163"/>
    </source>
</evidence>
<protein>
    <submittedName>
        <fullName evidence="7">MerR family transcriptional regulator</fullName>
    </submittedName>
</protein>
<dbReference type="Pfam" id="PF13411">
    <property type="entry name" value="MerR_1"/>
    <property type="match status" value="1"/>
</dbReference>
<feature type="compositionally biased region" description="Basic and acidic residues" evidence="5">
    <location>
        <begin position="1"/>
        <end position="12"/>
    </location>
</feature>
<dbReference type="Proteomes" id="UP001225596">
    <property type="component" value="Unassembled WGS sequence"/>
</dbReference>
<dbReference type="PANTHER" id="PTHR30204:SF69">
    <property type="entry name" value="MERR-FAMILY TRANSCRIPTIONAL REGULATOR"/>
    <property type="match status" value="1"/>
</dbReference>
<evidence type="ECO:0000256" key="1">
    <source>
        <dbReference type="ARBA" id="ARBA00022491"/>
    </source>
</evidence>
<dbReference type="Gene3D" id="1.10.1660.10">
    <property type="match status" value="1"/>
</dbReference>
<dbReference type="SMART" id="SM00422">
    <property type="entry name" value="HTH_MERR"/>
    <property type="match status" value="1"/>
</dbReference>
<comment type="caution">
    <text evidence="7">The sequence shown here is derived from an EMBL/GenBank/DDBJ whole genome shotgun (WGS) entry which is preliminary data.</text>
</comment>
<dbReference type="InterPro" id="IPR047057">
    <property type="entry name" value="MerR_fam"/>
</dbReference>
<evidence type="ECO:0000259" key="6">
    <source>
        <dbReference type="PROSITE" id="PS50937"/>
    </source>
</evidence>
<keyword evidence="1" id="KW-0678">Repressor</keyword>
<organism evidence="7 8">
    <name type="scientific">Keguizhuia sedimenti</name>
    <dbReference type="NCBI Taxonomy" id="3064264"/>
    <lineage>
        <taxon>Bacteria</taxon>
        <taxon>Pseudomonadati</taxon>
        <taxon>Pseudomonadota</taxon>
        <taxon>Betaproteobacteria</taxon>
        <taxon>Burkholderiales</taxon>
        <taxon>Oxalobacteraceae</taxon>
        <taxon>Keguizhuia</taxon>
    </lineage>
</organism>
<name>A0ABU1BUF0_9BURK</name>
<keyword evidence="2" id="KW-0805">Transcription regulation</keyword>
<evidence type="ECO:0000256" key="5">
    <source>
        <dbReference type="SAM" id="MobiDB-lite"/>
    </source>
</evidence>
<dbReference type="PANTHER" id="PTHR30204">
    <property type="entry name" value="REDOX-CYCLING DRUG-SENSING TRANSCRIPTIONAL ACTIVATOR SOXR"/>
    <property type="match status" value="1"/>
</dbReference>
<feature type="region of interest" description="Disordered" evidence="5">
    <location>
        <begin position="1"/>
        <end position="24"/>
    </location>
</feature>
<dbReference type="RefSeq" id="WP_338437650.1">
    <property type="nucleotide sequence ID" value="NZ_JAUYVH010000011.1"/>
</dbReference>
<keyword evidence="3" id="KW-0238">DNA-binding</keyword>
<evidence type="ECO:0000256" key="3">
    <source>
        <dbReference type="ARBA" id="ARBA00023125"/>
    </source>
</evidence>
<dbReference type="EMBL" id="JAUYVH010000011">
    <property type="protein sequence ID" value="MDQ9171709.1"/>
    <property type="molecule type" value="Genomic_DNA"/>
</dbReference>
<dbReference type="SUPFAM" id="SSF46955">
    <property type="entry name" value="Putative DNA-binding domain"/>
    <property type="match status" value="1"/>
</dbReference>
<feature type="domain" description="HTH merR-type" evidence="6">
    <location>
        <begin position="20"/>
        <end position="89"/>
    </location>
</feature>
<reference evidence="7 8" key="1">
    <citation type="submission" date="2023-08" db="EMBL/GenBank/DDBJ databases">
        <title>Oxalobacteraceae gen .nov., isolated from river sludge outside the plant.</title>
        <authorList>
            <person name="Zhao S.Y."/>
        </authorList>
    </citation>
    <scope>NUCLEOTIDE SEQUENCE [LARGE SCALE GENOMIC DNA]</scope>
    <source>
        <strain evidence="7 8">R-40</strain>
    </source>
</reference>
<proteinExistence type="predicted"/>
<evidence type="ECO:0000313" key="7">
    <source>
        <dbReference type="EMBL" id="MDQ9171709.1"/>
    </source>
</evidence>
<evidence type="ECO:0000313" key="8">
    <source>
        <dbReference type="Proteomes" id="UP001225596"/>
    </source>
</evidence>